<protein>
    <submittedName>
        <fullName evidence="3">Uncharacterized protein</fullName>
    </submittedName>
</protein>
<name>A0ABS2UWF2_9ACTN</name>
<feature type="region of interest" description="Disordered" evidence="1">
    <location>
        <begin position="102"/>
        <end position="121"/>
    </location>
</feature>
<feature type="transmembrane region" description="Helical" evidence="2">
    <location>
        <begin position="57"/>
        <end position="74"/>
    </location>
</feature>
<dbReference type="Proteomes" id="UP000664109">
    <property type="component" value="Unassembled WGS sequence"/>
</dbReference>
<sequence>MTTSQQPPNTATEAPALARVPDAWLTFWAGVWRAAAIVFIGSGIISGVIVGWISRGLAARLTGLILGAGVILGLPYTWRILGLTAALWLALAIVLGRRVTTSSKPKEKDKEQPAKAPKRTVADLTREETVTALHTLLKPSGGVQLKTLGDHLAKGLGAGPVRTREVRALLTRHGIRHRAGVRVPGESGREGVHRDDVPPLSSPAPGASLEGVVVAGQGNNNNGNNASDHAAGEGLSITQDTANPSRWHVGVRPRA</sequence>
<keyword evidence="2" id="KW-0472">Membrane</keyword>
<evidence type="ECO:0000313" key="3">
    <source>
        <dbReference type="EMBL" id="MBM9621015.1"/>
    </source>
</evidence>
<feature type="compositionally biased region" description="Basic and acidic residues" evidence="1">
    <location>
        <begin position="187"/>
        <end position="197"/>
    </location>
</feature>
<feature type="compositionally biased region" description="Basic and acidic residues" evidence="1">
    <location>
        <begin position="104"/>
        <end position="113"/>
    </location>
</feature>
<evidence type="ECO:0000256" key="2">
    <source>
        <dbReference type="SAM" id="Phobius"/>
    </source>
</evidence>
<accession>A0ABS2UWF2</accession>
<organism evidence="3 4">
    <name type="scientific">Streptomyces zhihengii</name>
    <dbReference type="NCBI Taxonomy" id="1818004"/>
    <lineage>
        <taxon>Bacteria</taxon>
        <taxon>Bacillati</taxon>
        <taxon>Actinomycetota</taxon>
        <taxon>Actinomycetes</taxon>
        <taxon>Kitasatosporales</taxon>
        <taxon>Streptomycetaceae</taxon>
        <taxon>Streptomyces</taxon>
    </lineage>
</organism>
<keyword evidence="2" id="KW-0812">Transmembrane</keyword>
<dbReference type="RefSeq" id="WP_205374922.1">
    <property type="nucleotide sequence ID" value="NZ_JAFEJA010000001.1"/>
</dbReference>
<feature type="transmembrane region" description="Helical" evidence="2">
    <location>
        <begin position="31"/>
        <end position="50"/>
    </location>
</feature>
<evidence type="ECO:0000313" key="4">
    <source>
        <dbReference type="Proteomes" id="UP000664109"/>
    </source>
</evidence>
<gene>
    <name evidence="3" type="ORF">JE024_20180</name>
</gene>
<feature type="compositionally biased region" description="Low complexity" evidence="1">
    <location>
        <begin position="203"/>
        <end position="226"/>
    </location>
</feature>
<proteinExistence type="predicted"/>
<feature type="region of interest" description="Disordered" evidence="1">
    <location>
        <begin position="183"/>
        <end position="255"/>
    </location>
</feature>
<evidence type="ECO:0000256" key="1">
    <source>
        <dbReference type="SAM" id="MobiDB-lite"/>
    </source>
</evidence>
<comment type="caution">
    <text evidence="3">The sequence shown here is derived from an EMBL/GenBank/DDBJ whole genome shotgun (WGS) entry which is preliminary data.</text>
</comment>
<dbReference type="EMBL" id="JAFEJA010000001">
    <property type="protein sequence ID" value="MBM9621015.1"/>
    <property type="molecule type" value="Genomic_DNA"/>
</dbReference>
<keyword evidence="4" id="KW-1185">Reference proteome</keyword>
<reference evidence="3 4" key="1">
    <citation type="journal article" date="2016" name="Arch. Microbiol.">
        <title>Streptomyces zhihengii sp. nov., isolated from rhizospheric soil of Psammosilene tunicoides.</title>
        <authorList>
            <person name="Huang M.J."/>
            <person name="Fei J.J."/>
            <person name="Salam N."/>
            <person name="Kim C.J."/>
            <person name="Hozzein W.N."/>
            <person name="Xiao M."/>
            <person name="Huang H.Q."/>
            <person name="Li W.J."/>
        </authorList>
    </citation>
    <scope>NUCLEOTIDE SEQUENCE [LARGE SCALE GENOMIC DNA]</scope>
    <source>
        <strain evidence="3 4">YIM T102</strain>
    </source>
</reference>
<keyword evidence="2" id="KW-1133">Transmembrane helix</keyword>